<dbReference type="Proteomes" id="UP000030686">
    <property type="component" value="Unassembled WGS sequence"/>
</dbReference>
<evidence type="ECO:0000256" key="1">
    <source>
        <dbReference type="SAM" id="Phobius"/>
    </source>
</evidence>
<name>W6QJD5_PENRF</name>
<dbReference type="AlphaFoldDB" id="W6QJD5"/>
<proteinExistence type="predicted"/>
<keyword evidence="1" id="KW-1133">Transmembrane helix</keyword>
<sequence>MLYVERPTSITIKRQSHFPIISIFHFIDLLQLYLTLSLGLKRNANTQRAMSISETELVEQLFLDFTVQEVLQKDTRGFPIVEPWASEYVNAIRERRFGDAVWARYHIDGGVHDGIIEDTNKTVLQMIEEDALGYRVGDPDLYAEALSSVYERTSASDGHRDVIDLLTRIGNQDIKELRAQARAEHRAELLADELEF</sequence>
<feature type="transmembrane region" description="Helical" evidence="1">
    <location>
        <begin position="20"/>
        <end position="40"/>
    </location>
</feature>
<accession>W6QJD5</accession>
<evidence type="ECO:0000313" key="2">
    <source>
        <dbReference type="EMBL" id="CDM36918.1"/>
    </source>
</evidence>
<dbReference type="STRING" id="1365484.W6QJD5"/>
<dbReference type="OrthoDB" id="5100247at2759"/>
<dbReference type="OMA" id="ITESCCQ"/>
<dbReference type="EMBL" id="HG792019">
    <property type="protein sequence ID" value="CDM36918.1"/>
    <property type="molecule type" value="Genomic_DNA"/>
</dbReference>
<keyword evidence="1" id="KW-0472">Membrane</keyword>
<evidence type="ECO:0000313" key="3">
    <source>
        <dbReference type="Proteomes" id="UP000030686"/>
    </source>
</evidence>
<organism evidence="2 3">
    <name type="scientific">Penicillium roqueforti (strain FM164)</name>
    <dbReference type="NCBI Taxonomy" id="1365484"/>
    <lineage>
        <taxon>Eukaryota</taxon>
        <taxon>Fungi</taxon>
        <taxon>Dikarya</taxon>
        <taxon>Ascomycota</taxon>
        <taxon>Pezizomycotina</taxon>
        <taxon>Eurotiomycetes</taxon>
        <taxon>Eurotiomycetidae</taxon>
        <taxon>Eurotiales</taxon>
        <taxon>Aspergillaceae</taxon>
        <taxon>Penicillium</taxon>
    </lineage>
</organism>
<reference evidence="2" key="1">
    <citation type="journal article" date="2014" name="Nat. Commun.">
        <title>Multiple recent horizontal transfers of a large genomic region in cheese making fungi.</title>
        <authorList>
            <person name="Cheeseman K."/>
            <person name="Ropars J."/>
            <person name="Renault P."/>
            <person name="Dupont J."/>
            <person name="Gouzy J."/>
            <person name="Branca A."/>
            <person name="Abraham A.L."/>
            <person name="Ceppi M."/>
            <person name="Conseiller E."/>
            <person name="Debuchy R."/>
            <person name="Malagnac F."/>
            <person name="Goarin A."/>
            <person name="Silar P."/>
            <person name="Lacoste S."/>
            <person name="Sallet E."/>
            <person name="Bensimon A."/>
            <person name="Giraud T."/>
            <person name="Brygoo Y."/>
        </authorList>
    </citation>
    <scope>NUCLEOTIDE SEQUENCE [LARGE SCALE GENOMIC DNA]</scope>
    <source>
        <strain evidence="2">FM164</strain>
    </source>
</reference>
<gene>
    <name evidence="2" type="ORF">PROQFM164_S05g000751</name>
</gene>
<protein>
    <submittedName>
        <fullName evidence="2">Uncharacterized protein</fullName>
    </submittedName>
</protein>
<keyword evidence="3" id="KW-1185">Reference proteome</keyword>
<keyword evidence="1" id="KW-0812">Transmembrane</keyword>